<dbReference type="GO" id="GO:0016740">
    <property type="term" value="F:transferase activity"/>
    <property type="evidence" value="ECO:0007669"/>
    <property type="project" value="UniProtKB-KW"/>
</dbReference>
<dbReference type="Proteomes" id="UP000191040">
    <property type="component" value="Chromosome I"/>
</dbReference>
<dbReference type="InterPro" id="IPR003374">
    <property type="entry name" value="ApbE-like_sf"/>
</dbReference>
<dbReference type="InterPro" id="IPR024932">
    <property type="entry name" value="ApbE"/>
</dbReference>
<evidence type="ECO:0000256" key="3">
    <source>
        <dbReference type="ARBA" id="ARBA00016337"/>
    </source>
</evidence>
<dbReference type="AlphaFoldDB" id="A0A1T4Z1D2"/>
<reference evidence="12" key="1">
    <citation type="submission" date="2017-02" db="EMBL/GenBank/DDBJ databases">
        <authorList>
            <person name="Varghese N."/>
            <person name="Submissions S."/>
        </authorList>
    </citation>
    <scope>NUCLEOTIDE SEQUENCE [LARGE SCALE GENOMIC DNA]</scope>
    <source>
        <strain evidence="12">9H-4</strain>
    </source>
</reference>
<accession>A0A1T4Z1D2</accession>
<name>A0A1T4Z1D2_9ACTN</name>
<keyword evidence="6" id="KW-0479">Metal-binding</keyword>
<comment type="cofactor">
    <cofactor evidence="1">
        <name>Mg(2+)</name>
        <dbReference type="ChEBI" id="CHEBI:18420"/>
    </cofactor>
</comment>
<keyword evidence="8" id="KW-0460">Magnesium</keyword>
<protein>
    <recommendedName>
        <fullName evidence="3">FAD:protein FMN transferase</fullName>
        <ecNumber evidence="2">2.7.1.180</ecNumber>
    </recommendedName>
    <alternativeName>
        <fullName evidence="9">Flavin transferase</fullName>
    </alternativeName>
</protein>
<sequence length="277" mass="28876">MSSDWRFDAIGTAWSIGTPDPIGPGLRTAITARIDSFDRTWSRFRVGSAANALRTSREADLGPDAPAILAVYDRLFALTSGAVSPLVGGALEQLGYGAGYTLTPSGEPVRVPSWTDCELVGTVLHVPGPVVLDIGAVGKGWLAGEIAAMIDQPCVVDASGDLVNRSGGVLRVALEDPDDAELAIAVVEVPDGDAICGSASNRRRWSDDVHHVLDARSGTPTRNVVAAWAGGPDAAWADGLATAAFFASDLSGTGHWWAALDRDRRLVAHGLPGEVFA</sequence>
<comment type="catalytic activity">
    <reaction evidence="10">
        <text>L-threonyl-[protein] + FAD = FMN-L-threonyl-[protein] + AMP + H(+)</text>
        <dbReference type="Rhea" id="RHEA:36847"/>
        <dbReference type="Rhea" id="RHEA-COMP:11060"/>
        <dbReference type="Rhea" id="RHEA-COMP:11061"/>
        <dbReference type="ChEBI" id="CHEBI:15378"/>
        <dbReference type="ChEBI" id="CHEBI:30013"/>
        <dbReference type="ChEBI" id="CHEBI:57692"/>
        <dbReference type="ChEBI" id="CHEBI:74257"/>
        <dbReference type="ChEBI" id="CHEBI:456215"/>
        <dbReference type="EC" id="2.7.1.180"/>
    </reaction>
</comment>
<gene>
    <name evidence="11" type="ORF">SAMN06295964_1856</name>
</gene>
<dbReference type="EC" id="2.7.1.180" evidence="2"/>
<keyword evidence="12" id="KW-1185">Reference proteome</keyword>
<evidence type="ECO:0000256" key="1">
    <source>
        <dbReference type="ARBA" id="ARBA00001946"/>
    </source>
</evidence>
<evidence type="ECO:0000256" key="2">
    <source>
        <dbReference type="ARBA" id="ARBA00011955"/>
    </source>
</evidence>
<dbReference type="RefSeq" id="WP_078699888.1">
    <property type="nucleotide sequence ID" value="NZ_LT796768.1"/>
</dbReference>
<evidence type="ECO:0000256" key="7">
    <source>
        <dbReference type="ARBA" id="ARBA00022827"/>
    </source>
</evidence>
<dbReference type="OrthoDB" id="3728306at2"/>
<organism evidence="11 12">
    <name type="scientific">Aeromicrobium choanae</name>
    <dbReference type="NCBI Taxonomy" id="1736691"/>
    <lineage>
        <taxon>Bacteria</taxon>
        <taxon>Bacillati</taxon>
        <taxon>Actinomycetota</taxon>
        <taxon>Actinomycetes</taxon>
        <taxon>Propionibacteriales</taxon>
        <taxon>Nocardioidaceae</taxon>
        <taxon>Aeromicrobium</taxon>
    </lineage>
</organism>
<evidence type="ECO:0000256" key="10">
    <source>
        <dbReference type="ARBA" id="ARBA00048540"/>
    </source>
</evidence>
<dbReference type="Gene3D" id="3.10.520.10">
    <property type="entry name" value="ApbE-like domains"/>
    <property type="match status" value="1"/>
</dbReference>
<keyword evidence="5" id="KW-0808">Transferase</keyword>
<evidence type="ECO:0000256" key="5">
    <source>
        <dbReference type="ARBA" id="ARBA00022679"/>
    </source>
</evidence>
<evidence type="ECO:0000313" key="12">
    <source>
        <dbReference type="Proteomes" id="UP000191040"/>
    </source>
</evidence>
<evidence type="ECO:0000256" key="4">
    <source>
        <dbReference type="ARBA" id="ARBA00022630"/>
    </source>
</evidence>
<dbReference type="PANTHER" id="PTHR30040:SF2">
    <property type="entry name" value="FAD:PROTEIN FMN TRANSFERASE"/>
    <property type="match status" value="1"/>
</dbReference>
<dbReference type="GO" id="GO:0046872">
    <property type="term" value="F:metal ion binding"/>
    <property type="evidence" value="ECO:0007669"/>
    <property type="project" value="UniProtKB-KW"/>
</dbReference>
<proteinExistence type="predicted"/>
<evidence type="ECO:0000313" key="11">
    <source>
        <dbReference type="EMBL" id="SKB07832.1"/>
    </source>
</evidence>
<dbReference type="EMBL" id="LT796768">
    <property type="protein sequence ID" value="SKB07832.1"/>
    <property type="molecule type" value="Genomic_DNA"/>
</dbReference>
<evidence type="ECO:0000256" key="8">
    <source>
        <dbReference type="ARBA" id="ARBA00022842"/>
    </source>
</evidence>
<keyword evidence="7" id="KW-0274">FAD</keyword>
<dbReference type="PANTHER" id="PTHR30040">
    <property type="entry name" value="THIAMINE BIOSYNTHESIS LIPOPROTEIN APBE"/>
    <property type="match status" value="1"/>
</dbReference>
<dbReference type="Pfam" id="PF02424">
    <property type="entry name" value="ApbE"/>
    <property type="match status" value="1"/>
</dbReference>
<dbReference type="SUPFAM" id="SSF143631">
    <property type="entry name" value="ApbE-like"/>
    <property type="match status" value="1"/>
</dbReference>
<evidence type="ECO:0000256" key="6">
    <source>
        <dbReference type="ARBA" id="ARBA00022723"/>
    </source>
</evidence>
<dbReference type="STRING" id="1736691.SAMN06295964_1856"/>
<keyword evidence="4" id="KW-0285">Flavoprotein</keyword>
<keyword evidence="11" id="KW-0449">Lipoprotein</keyword>
<evidence type="ECO:0000256" key="9">
    <source>
        <dbReference type="ARBA" id="ARBA00031306"/>
    </source>
</evidence>